<dbReference type="InterPro" id="IPR057169">
    <property type="entry name" value="DUF7847"/>
</dbReference>
<feature type="transmembrane region" description="Helical" evidence="1">
    <location>
        <begin position="180"/>
        <end position="211"/>
    </location>
</feature>
<keyword evidence="1" id="KW-0472">Membrane</keyword>
<feature type="domain" description="DUF7847" evidence="2">
    <location>
        <begin position="94"/>
        <end position="229"/>
    </location>
</feature>
<dbReference type="EMBL" id="UOFD01000046">
    <property type="protein sequence ID" value="VAW52398.1"/>
    <property type="molecule type" value="Genomic_DNA"/>
</dbReference>
<reference evidence="3" key="1">
    <citation type="submission" date="2018-06" db="EMBL/GenBank/DDBJ databases">
        <authorList>
            <person name="Zhirakovskaya E."/>
        </authorList>
    </citation>
    <scope>NUCLEOTIDE SEQUENCE</scope>
</reference>
<feature type="transmembrane region" description="Helical" evidence="1">
    <location>
        <begin position="137"/>
        <end position="159"/>
    </location>
</feature>
<evidence type="ECO:0000256" key="1">
    <source>
        <dbReference type="SAM" id="Phobius"/>
    </source>
</evidence>
<keyword evidence="1" id="KW-1133">Transmembrane helix</keyword>
<name>A0A3B0W8Y7_9ZZZZ</name>
<keyword evidence="1" id="KW-0812">Transmembrane</keyword>
<protein>
    <recommendedName>
        <fullName evidence="2">DUF7847 domain-containing protein</fullName>
    </recommendedName>
</protein>
<dbReference type="Pfam" id="PF25231">
    <property type="entry name" value="DUF7847"/>
    <property type="match status" value="1"/>
</dbReference>
<evidence type="ECO:0000313" key="3">
    <source>
        <dbReference type="EMBL" id="VAW52398.1"/>
    </source>
</evidence>
<dbReference type="AlphaFoldDB" id="A0A3B0W8Y7"/>
<proteinExistence type="predicted"/>
<evidence type="ECO:0000259" key="2">
    <source>
        <dbReference type="Pfam" id="PF25231"/>
    </source>
</evidence>
<accession>A0A3B0W8Y7</accession>
<feature type="transmembrane region" description="Helical" evidence="1">
    <location>
        <begin position="67"/>
        <end position="90"/>
    </location>
</feature>
<organism evidence="3">
    <name type="scientific">hydrothermal vent metagenome</name>
    <dbReference type="NCBI Taxonomy" id="652676"/>
    <lineage>
        <taxon>unclassified sequences</taxon>
        <taxon>metagenomes</taxon>
        <taxon>ecological metagenomes</taxon>
    </lineage>
</organism>
<feature type="transmembrane region" description="Helical" evidence="1">
    <location>
        <begin position="20"/>
        <end position="47"/>
    </location>
</feature>
<gene>
    <name evidence="3" type="ORF">MNBD_GAMMA06-777</name>
</gene>
<feature type="transmembrane region" description="Helical" evidence="1">
    <location>
        <begin position="231"/>
        <end position="250"/>
    </location>
</feature>
<sequence length="269" mass="29410">MSYQLLTAPSSIGRVLDSGFKLFIGSFKLVLGLAALSAVVNVVLQYAMMTLMISDQTFTTPEQSAEYLQQAMPVAIGVGVVIWMFSLAIYNAMLVRVGQYAVSNNGNFGDAIILGAKKTLPVFLAMLLYMLAMMLGFVLLVIPGLILMLTLLFFQVLIVTEDKGIIESLKASHNLVWGNYWRTATVITIPLFVIYALVMVVAFIAGVTTALEVQSMEVGTALEMNFSMVDAISAAIPAFMMSLLYSIYIVQANDLKLRKFGADLEQKLE</sequence>